<feature type="domain" description="Protein-glutamine gamma-glutamyltransferase-like C-terminal" evidence="2">
    <location>
        <begin position="143"/>
        <end position="210"/>
    </location>
</feature>
<keyword evidence="1" id="KW-0472">Membrane</keyword>
<evidence type="ECO:0000313" key="4">
    <source>
        <dbReference type="Proteomes" id="UP000313849"/>
    </source>
</evidence>
<dbReference type="OrthoDB" id="5198230at2"/>
<dbReference type="RefSeq" id="WP_139986438.1">
    <property type="nucleotide sequence ID" value="NZ_VENP01000015.1"/>
</dbReference>
<feature type="transmembrane region" description="Helical" evidence="1">
    <location>
        <begin position="66"/>
        <end position="87"/>
    </location>
</feature>
<sequence length="221" mass="23396">MTAGLLALAIVGAAVRGPLEAEPRWTGSDGEENPTSLSTVQLTFPPQDPSDQPTLPPFEPFEVPAVVGQVLMWVAIAAAALVLALVLRRLLSQLQREPAIEGPDVAGGVSVVQDAVPDLTDAFAEAQARLRERSAPRDAVIAAWVALEEAAADHGIVRAASQTPTEFAVGVLRRGADAEAVTHLRDVYLAARFSEHPVTHDDVARAQVALDAIARAWQDAR</sequence>
<keyword evidence="4" id="KW-1185">Reference proteome</keyword>
<reference evidence="3 4" key="1">
    <citation type="submission" date="2019-06" db="EMBL/GenBank/DDBJ databases">
        <title>Draft genome sequence of Miniimonas arenae KCTC 19750T isolated from sea sand.</title>
        <authorList>
            <person name="Park S.-J."/>
        </authorList>
    </citation>
    <scope>NUCLEOTIDE SEQUENCE [LARGE SCALE GENOMIC DNA]</scope>
    <source>
        <strain evidence="3 4">KCTC 19750</strain>
    </source>
</reference>
<evidence type="ECO:0000259" key="2">
    <source>
        <dbReference type="Pfam" id="PF13559"/>
    </source>
</evidence>
<keyword evidence="1" id="KW-0812">Transmembrane</keyword>
<comment type="caution">
    <text evidence="3">The sequence shown here is derived from an EMBL/GenBank/DDBJ whole genome shotgun (WGS) entry which is preliminary data.</text>
</comment>
<evidence type="ECO:0000313" key="3">
    <source>
        <dbReference type="EMBL" id="TNU75787.1"/>
    </source>
</evidence>
<name>A0A5C5BEC8_9MICO</name>
<proteinExistence type="predicted"/>
<gene>
    <name evidence="3" type="ORF">FH969_05680</name>
</gene>
<protein>
    <submittedName>
        <fullName evidence="3">DUF4129 domain-containing protein</fullName>
    </submittedName>
</protein>
<dbReference type="EMBL" id="VENP01000015">
    <property type="protein sequence ID" value="TNU75787.1"/>
    <property type="molecule type" value="Genomic_DNA"/>
</dbReference>
<organism evidence="3 4">
    <name type="scientific">Miniimonas arenae</name>
    <dbReference type="NCBI Taxonomy" id="676201"/>
    <lineage>
        <taxon>Bacteria</taxon>
        <taxon>Bacillati</taxon>
        <taxon>Actinomycetota</taxon>
        <taxon>Actinomycetes</taxon>
        <taxon>Micrococcales</taxon>
        <taxon>Beutenbergiaceae</taxon>
        <taxon>Miniimonas</taxon>
    </lineage>
</organism>
<dbReference type="InterPro" id="IPR025403">
    <property type="entry name" value="TgpA-like_C"/>
</dbReference>
<dbReference type="Proteomes" id="UP000313849">
    <property type="component" value="Unassembled WGS sequence"/>
</dbReference>
<accession>A0A5C5BEC8</accession>
<dbReference type="Pfam" id="PF13559">
    <property type="entry name" value="DUF4129"/>
    <property type="match status" value="1"/>
</dbReference>
<keyword evidence="1" id="KW-1133">Transmembrane helix</keyword>
<evidence type="ECO:0000256" key="1">
    <source>
        <dbReference type="SAM" id="Phobius"/>
    </source>
</evidence>
<dbReference type="AlphaFoldDB" id="A0A5C5BEC8"/>